<dbReference type="InterPro" id="IPR050924">
    <property type="entry name" value="Peroxiredoxin_BCP/PrxQ"/>
</dbReference>
<dbReference type="GO" id="GO:0005737">
    <property type="term" value="C:cytoplasm"/>
    <property type="evidence" value="ECO:0007669"/>
    <property type="project" value="TreeGrafter"/>
</dbReference>
<keyword evidence="2" id="KW-0575">Peroxidase</keyword>
<reference evidence="11" key="1">
    <citation type="journal article" date="2015" name="Nature">
        <title>Complex archaea that bridge the gap between prokaryotes and eukaryotes.</title>
        <authorList>
            <person name="Spang A."/>
            <person name="Saw J.H."/>
            <person name="Jorgensen S.L."/>
            <person name="Zaremba-Niedzwiedzka K."/>
            <person name="Martijn J."/>
            <person name="Lind A.E."/>
            <person name="van Eijk R."/>
            <person name="Schleper C."/>
            <person name="Guy L."/>
            <person name="Ettema T.J."/>
        </authorList>
    </citation>
    <scope>NUCLEOTIDE SEQUENCE</scope>
</reference>
<evidence type="ECO:0000256" key="8">
    <source>
        <dbReference type="ARBA" id="ARBA00038489"/>
    </source>
</evidence>
<keyword evidence="6" id="KW-0676">Redox-active center</keyword>
<evidence type="ECO:0000256" key="4">
    <source>
        <dbReference type="ARBA" id="ARBA00023002"/>
    </source>
</evidence>
<dbReference type="GO" id="GO:0034599">
    <property type="term" value="P:cellular response to oxidative stress"/>
    <property type="evidence" value="ECO:0007669"/>
    <property type="project" value="TreeGrafter"/>
</dbReference>
<dbReference type="GO" id="GO:0008379">
    <property type="term" value="F:thioredoxin peroxidase activity"/>
    <property type="evidence" value="ECO:0007669"/>
    <property type="project" value="TreeGrafter"/>
</dbReference>
<evidence type="ECO:0000256" key="7">
    <source>
        <dbReference type="ARBA" id="ARBA00032824"/>
    </source>
</evidence>
<dbReference type="InterPro" id="IPR036249">
    <property type="entry name" value="Thioredoxin-like_sf"/>
</dbReference>
<dbReference type="AlphaFoldDB" id="A0A0F9SFH0"/>
<dbReference type="SUPFAM" id="SSF52833">
    <property type="entry name" value="Thioredoxin-like"/>
    <property type="match status" value="1"/>
</dbReference>
<dbReference type="PROSITE" id="PS51352">
    <property type="entry name" value="THIOREDOXIN_2"/>
    <property type="match status" value="1"/>
</dbReference>
<dbReference type="EMBL" id="LAZR01002016">
    <property type="protein sequence ID" value="KKN35731.1"/>
    <property type="molecule type" value="Genomic_DNA"/>
</dbReference>
<dbReference type="Gene3D" id="3.40.30.10">
    <property type="entry name" value="Glutaredoxin"/>
    <property type="match status" value="1"/>
</dbReference>
<evidence type="ECO:0000313" key="11">
    <source>
        <dbReference type="EMBL" id="KKN35731.1"/>
    </source>
</evidence>
<evidence type="ECO:0000256" key="2">
    <source>
        <dbReference type="ARBA" id="ARBA00022559"/>
    </source>
</evidence>
<keyword evidence="5" id="KW-1015">Disulfide bond</keyword>
<evidence type="ECO:0000256" key="9">
    <source>
        <dbReference type="ARBA" id="ARBA00049091"/>
    </source>
</evidence>
<accession>A0A0F9SFH0</accession>
<dbReference type="InterPro" id="IPR000866">
    <property type="entry name" value="AhpC/TSA"/>
</dbReference>
<comment type="caution">
    <text evidence="11">The sequence shown here is derived from an EMBL/GenBank/DDBJ whole genome shotgun (WGS) entry which is preliminary data.</text>
</comment>
<keyword evidence="3" id="KW-0049">Antioxidant</keyword>
<evidence type="ECO:0000259" key="10">
    <source>
        <dbReference type="PROSITE" id="PS51352"/>
    </source>
</evidence>
<dbReference type="CDD" id="cd02970">
    <property type="entry name" value="PRX_like2"/>
    <property type="match status" value="1"/>
</dbReference>
<dbReference type="InterPro" id="IPR013766">
    <property type="entry name" value="Thioredoxin_domain"/>
</dbReference>
<dbReference type="EC" id="1.11.1.24" evidence="1"/>
<evidence type="ECO:0000256" key="3">
    <source>
        <dbReference type="ARBA" id="ARBA00022862"/>
    </source>
</evidence>
<comment type="similarity">
    <text evidence="8">Belongs to the peroxiredoxin family. BCP/PrxQ subfamily.</text>
</comment>
<gene>
    <name evidence="11" type="ORF">LCGC14_0780720</name>
</gene>
<organism evidence="11">
    <name type="scientific">marine sediment metagenome</name>
    <dbReference type="NCBI Taxonomy" id="412755"/>
    <lineage>
        <taxon>unclassified sequences</taxon>
        <taxon>metagenomes</taxon>
        <taxon>ecological metagenomes</taxon>
    </lineage>
</organism>
<evidence type="ECO:0000256" key="5">
    <source>
        <dbReference type="ARBA" id="ARBA00023157"/>
    </source>
</evidence>
<dbReference type="Pfam" id="PF00578">
    <property type="entry name" value="AhpC-TSA"/>
    <property type="match status" value="1"/>
</dbReference>
<name>A0A0F9SFH0_9ZZZZ</name>
<comment type="catalytic activity">
    <reaction evidence="9">
        <text>a hydroperoxide + [thioredoxin]-dithiol = an alcohol + [thioredoxin]-disulfide + H2O</text>
        <dbReference type="Rhea" id="RHEA:62620"/>
        <dbReference type="Rhea" id="RHEA-COMP:10698"/>
        <dbReference type="Rhea" id="RHEA-COMP:10700"/>
        <dbReference type="ChEBI" id="CHEBI:15377"/>
        <dbReference type="ChEBI" id="CHEBI:29950"/>
        <dbReference type="ChEBI" id="CHEBI:30879"/>
        <dbReference type="ChEBI" id="CHEBI:35924"/>
        <dbReference type="ChEBI" id="CHEBI:50058"/>
        <dbReference type="EC" id="1.11.1.24"/>
    </reaction>
</comment>
<dbReference type="PANTHER" id="PTHR42801">
    <property type="entry name" value="THIOREDOXIN-DEPENDENT PEROXIDE REDUCTASE"/>
    <property type="match status" value="1"/>
</dbReference>
<dbReference type="GO" id="GO:0045454">
    <property type="term" value="P:cell redox homeostasis"/>
    <property type="evidence" value="ECO:0007669"/>
    <property type="project" value="TreeGrafter"/>
</dbReference>
<dbReference type="PANTHER" id="PTHR42801:SF7">
    <property type="entry name" value="SLL1159 PROTEIN"/>
    <property type="match status" value="1"/>
</dbReference>
<proteinExistence type="inferred from homology"/>
<keyword evidence="4" id="KW-0560">Oxidoreductase</keyword>
<protein>
    <recommendedName>
        <fullName evidence="1">thioredoxin-dependent peroxiredoxin</fullName>
        <ecNumber evidence="1">1.11.1.24</ecNumber>
    </recommendedName>
    <alternativeName>
        <fullName evidence="7">Thioredoxin peroxidase</fullName>
    </alternativeName>
</protein>
<sequence length="172" mass="19534">MEKKEIKKGDKPPLFKLESYNSGTIDLANLIGAQKIVLIFSRYFGCPICQLDLKELINRKSEIEEFGAKILYITQSGEKVAKEFIEKEKIDFPVIPSSKDELYADYGLGLMTAEAFTKVRAKLKEATQYNITHGKYEGWEKQGPGQFVIDEQGKIIHAKKGWLSIDDILDIL</sequence>
<evidence type="ECO:0000256" key="6">
    <source>
        <dbReference type="ARBA" id="ARBA00023284"/>
    </source>
</evidence>
<feature type="domain" description="Thioredoxin" evidence="10">
    <location>
        <begin position="6"/>
        <end position="172"/>
    </location>
</feature>
<evidence type="ECO:0000256" key="1">
    <source>
        <dbReference type="ARBA" id="ARBA00013017"/>
    </source>
</evidence>